<comment type="caution">
    <text evidence="1">The sequence shown here is derived from an EMBL/GenBank/DDBJ whole genome shotgun (WGS) entry which is preliminary data.</text>
</comment>
<gene>
    <name evidence="1" type="ORF">PMIN01_12066</name>
</gene>
<sequence>MTVGHHAVALSETLKERDFTDRNRMINVGAMSATRSADNALLCYRGLLMTMVLPMVDCADDTTATDSGDAANTMYVDQLNIDNTDAADVADEHRVETGDFENTIYL</sequence>
<proteinExistence type="predicted"/>
<name>A0A9P6KK59_9PLEO</name>
<keyword evidence="2" id="KW-1185">Reference proteome</keyword>
<accession>A0A9P6KK59</accession>
<dbReference type="AlphaFoldDB" id="A0A9P6KK59"/>
<organism evidence="1 2">
    <name type="scientific">Paraphaeosphaeria minitans</name>
    <dbReference type="NCBI Taxonomy" id="565426"/>
    <lineage>
        <taxon>Eukaryota</taxon>
        <taxon>Fungi</taxon>
        <taxon>Dikarya</taxon>
        <taxon>Ascomycota</taxon>
        <taxon>Pezizomycotina</taxon>
        <taxon>Dothideomycetes</taxon>
        <taxon>Pleosporomycetidae</taxon>
        <taxon>Pleosporales</taxon>
        <taxon>Massarineae</taxon>
        <taxon>Didymosphaeriaceae</taxon>
        <taxon>Paraphaeosphaeria</taxon>
    </lineage>
</organism>
<protein>
    <submittedName>
        <fullName evidence="1">Uncharacterized protein</fullName>
    </submittedName>
</protein>
<dbReference type="EMBL" id="WJXW01000015">
    <property type="protein sequence ID" value="KAF9730133.1"/>
    <property type="molecule type" value="Genomic_DNA"/>
</dbReference>
<evidence type="ECO:0000313" key="2">
    <source>
        <dbReference type="Proteomes" id="UP000756921"/>
    </source>
</evidence>
<reference evidence="1" key="1">
    <citation type="journal article" date="2020" name="Mol. Plant Microbe Interact.">
        <title>Genome Sequence of the Biocontrol Agent Coniothyrium minitans strain Conio (IMI 134523).</title>
        <authorList>
            <person name="Patel D."/>
            <person name="Shittu T.A."/>
            <person name="Baroncelli R."/>
            <person name="Muthumeenakshi S."/>
            <person name="Osborne T.H."/>
            <person name="Janganan T.K."/>
            <person name="Sreenivasaprasad S."/>
        </authorList>
    </citation>
    <scope>NUCLEOTIDE SEQUENCE</scope>
    <source>
        <strain evidence="1">Conio</strain>
    </source>
</reference>
<evidence type="ECO:0000313" key="1">
    <source>
        <dbReference type="EMBL" id="KAF9730133.1"/>
    </source>
</evidence>
<dbReference type="Proteomes" id="UP000756921">
    <property type="component" value="Unassembled WGS sequence"/>
</dbReference>